<gene>
    <name evidence="2" type="ORF">Bequi_06900</name>
</gene>
<dbReference type="PANTHER" id="PTHR43471">
    <property type="entry name" value="ABC TRANSPORTER PERMEASE"/>
    <property type="match status" value="1"/>
</dbReference>
<feature type="transmembrane region" description="Helical" evidence="1">
    <location>
        <begin position="35"/>
        <end position="59"/>
    </location>
</feature>
<organism evidence="2 3">
    <name type="scientific">Brachybacterium equifaecis</name>
    <dbReference type="NCBI Taxonomy" id="2910770"/>
    <lineage>
        <taxon>Bacteria</taxon>
        <taxon>Bacillati</taxon>
        <taxon>Actinomycetota</taxon>
        <taxon>Actinomycetes</taxon>
        <taxon>Micrococcales</taxon>
        <taxon>Dermabacteraceae</taxon>
        <taxon>Brachybacterium</taxon>
    </lineage>
</organism>
<dbReference type="EMBL" id="JAKNCJ010000002">
    <property type="protein sequence ID" value="MCL6423115.1"/>
    <property type="molecule type" value="Genomic_DNA"/>
</dbReference>
<feature type="transmembrane region" description="Helical" evidence="1">
    <location>
        <begin position="71"/>
        <end position="93"/>
    </location>
</feature>
<proteinExistence type="predicted"/>
<dbReference type="Proteomes" id="UP001203761">
    <property type="component" value="Unassembled WGS sequence"/>
</dbReference>
<name>A0ABT0R2I7_9MICO</name>
<protein>
    <submittedName>
        <fullName evidence="2">ABC transporter permease</fullName>
    </submittedName>
</protein>
<feature type="transmembrane region" description="Helical" evidence="1">
    <location>
        <begin position="126"/>
        <end position="150"/>
    </location>
</feature>
<dbReference type="RefSeq" id="WP_249737207.1">
    <property type="nucleotide sequence ID" value="NZ_JAKNCJ010000002.1"/>
</dbReference>
<keyword evidence="1" id="KW-0472">Membrane</keyword>
<reference evidence="2" key="1">
    <citation type="submission" date="2022-02" db="EMBL/GenBank/DDBJ databases">
        <authorList>
            <person name="Lee M."/>
            <person name="Kim S.-J."/>
            <person name="Jung M.-Y."/>
        </authorList>
    </citation>
    <scope>NUCLEOTIDE SEQUENCE</scope>
    <source>
        <strain evidence="2">JHP9</strain>
    </source>
</reference>
<keyword evidence="1" id="KW-1133">Transmembrane helix</keyword>
<accession>A0ABT0R2I7</accession>
<comment type="caution">
    <text evidence="2">The sequence shown here is derived from an EMBL/GenBank/DDBJ whole genome shotgun (WGS) entry which is preliminary data.</text>
</comment>
<feature type="transmembrane region" description="Helical" evidence="1">
    <location>
        <begin position="334"/>
        <end position="355"/>
    </location>
</feature>
<keyword evidence="3" id="KW-1185">Reference proteome</keyword>
<evidence type="ECO:0000256" key="1">
    <source>
        <dbReference type="SAM" id="Phobius"/>
    </source>
</evidence>
<feature type="transmembrane region" description="Helical" evidence="1">
    <location>
        <begin position="190"/>
        <end position="215"/>
    </location>
</feature>
<feature type="transmembrane region" description="Helical" evidence="1">
    <location>
        <begin position="156"/>
        <end position="178"/>
    </location>
</feature>
<evidence type="ECO:0000313" key="3">
    <source>
        <dbReference type="Proteomes" id="UP001203761"/>
    </source>
</evidence>
<keyword evidence="1" id="KW-0812">Transmembrane</keyword>
<evidence type="ECO:0000313" key="2">
    <source>
        <dbReference type="EMBL" id="MCL6423115.1"/>
    </source>
</evidence>
<sequence length="371" mass="39056">MSTAAPHRSSLSARPRGVWLMAALELRQRVRSKRWYAAFAVWILVLLGTSGLMLGGAYWTTGGGSSVQWAAHLVFSLVVMLVVFAMLLVLPALSAGAINGDRTAGTLAILQVSLLSPMEIALGKVLAGWITGLAFLGAALPALLPVALVAGVSPFYVLRVLAMIAFLALCIVALGVGLSSFASRQLGSVVLTYLVVLGTTFLLPVIVSASSLMLYEERPVTTWSEQWDDDSYEGSADRCVESVETFPVSRSDLVAPLLWVNPMVMVAGMSPVPAGGDPWGEGTSPSDYTDLLQIISIGVAYASNPQHPSLHTTCFDPSVPGYPGDFGSPRGNPVWLAGAAIWGLTALGAVAFTVARLRTPMTRLAAGTRIA</sequence>